<dbReference type="EC" id="2.7.11.1" evidence="3"/>
<evidence type="ECO:0000313" key="17">
    <source>
        <dbReference type="EMBL" id="KPU77542.1"/>
    </source>
</evidence>
<dbReference type="GeneID" id="6507508"/>
<keyword evidence="9 14" id="KW-0547">Nucleotide-binding</keyword>
<dbReference type="GO" id="GO:0005524">
    <property type="term" value="F:ATP binding"/>
    <property type="evidence" value="ECO:0007669"/>
    <property type="project" value="UniProtKB-UniRule"/>
</dbReference>
<feature type="compositionally biased region" description="Low complexity" evidence="15">
    <location>
        <begin position="193"/>
        <end position="206"/>
    </location>
</feature>
<comment type="catalytic activity">
    <reaction evidence="13">
        <text>L-seryl-[protein] + ATP = O-phospho-L-seryl-[protein] + ADP + H(+)</text>
        <dbReference type="Rhea" id="RHEA:17989"/>
        <dbReference type="Rhea" id="RHEA-COMP:9863"/>
        <dbReference type="Rhea" id="RHEA-COMP:11604"/>
        <dbReference type="ChEBI" id="CHEBI:15378"/>
        <dbReference type="ChEBI" id="CHEBI:29999"/>
        <dbReference type="ChEBI" id="CHEBI:30616"/>
        <dbReference type="ChEBI" id="CHEBI:83421"/>
        <dbReference type="ChEBI" id="CHEBI:456216"/>
        <dbReference type="EC" id="2.7.11.1"/>
    </reaction>
</comment>
<dbReference type="GO" id="GO:1901701">
    <property type="term" value="P:cellular response to oxygen-containing compound"/>
    <property type="evidence" value="ECO:0007669"/>
    <property type="project" value="UniProtKB-ARBA"/>
</dbReference>
<feature type="region of interest" description="Disordered" evidence="15">
    <location>
        <begin position="769"/>
        <end position="828"/>
    </location>
</feature>
<dbReference type="CTD" id="5163"/>
<dbReference type="Gene3D" id="1.10.510.10">
    <property type="entry name" value="Transferase(Phosphotransferase) domain 1"/>
    <property type="match status" value="2"/>
</dbReference>
<feature type="region of interest" description="Disordered" evidence="15">
    <location>
        <begin position="193"/>
        <end position="212"/>
    </location>
</feature>
<name>A0A0P8XS79_DROAN</name>
<evidence type="ECO:0000256" key="1">
    <source>
        <dbReference type="ARBA" id="ARBA00004496"/>
    </source>
</evidence>
<keyword evidence="8" id="KW-0808">Transferase</keyword>
<keyword evidence="18" id="KW-1185">Reference proteome</keyword>
<reference evidence="17 18" key="1">
    <citation type="journal article" date="2007" name="Nature">
        <title>Evolution of genes and genomes on the Drosophila phylogeny.</title>
        <authorList>
            <consortium name="Drosophila 12 Genomes Consortium"/>
            <person name="Clark A.G."/>
            <person name="Eisen M.B."/>
            <person name="Smith D.R."/>
            <person name="Bergman C.M."/>
            <person name="Oliver B."/>
            <person name="Markow T.A."/>
            <person name="Kaufman T.C."/>
            <person name="Kellis M."/>
            <person name="Gelbart W."/>
            <person name="Iyer V.N."/>
            <person name="Pollard D.A."/>
            <person name="Sackton T.B."/>
            <person name="Larracuente A.M."/>
            <person name="Singh N.D."/>
            <person name="Abad J.P."/>
            <person name="Abt D.N."/>
            <person name="Adryan B."/>
            <person name="Aguade M."/>
            <person name="Akashi H."/>
            <person name="Anderson W.W."/>
            <person name="Aquadro C.F."/>
            <person name="Ardell D.H."/>
            <person name="Arguello R."/>
            <person name="Artieri C.G."/>
            <person name="Barbash D.A."/>
            <person name="Barker D."/>
            <person name="Barsanti P."/>
            <person name="Batterham P."/>
            <person name="Batzoglou S."/>
            <person name="Begun D."/>
            <person name="Bhutkar A."/>
            <person name="Blanco E."/>
            <person name="Bosak S.A."/>
            <person name="Bradley R.K."/>
            <person name="Brand A.D."/>
            <person name="Brent M.R."/>
            <person name="Brooks A.N."/>
            <person name="Brown R.H."/>
            <person name="Butlin R.K."/>
            <person name="Caggese C."/>
            <person name="Calvi B.R."/>
            <person name="Bernardo de Carvalho A."/>
            <person name="Caspi A."/>
            <person name="Castrezana S."/>
            <person name="Celniker S.E."/>
            <person name="Chang J.L."/>
            <person name="Chapple C."/>
            <person name="Chatterji S."/>
            <person name="Chinwalla A."/>
            <person name="Civetta A."/>
            <person name="Clifton S.W."/>
            <person name="Comeron J.M."/>
            <person name="Costello J.C."/>
            <person name="Coyne J.A."/>
            <person name="Daub J."/>
            <person name="David R.G."/>
            <person name="Delcher A.L."/>
            <person name="Delehaunty K."/>
            <person name="Do C.B."/>
            <person name="Ebling H."/>
            <person name="Edwards K."/>
            <person name="Eickbush T."/>
            <person name="Evans J.D."/>
            <person name="Filipski A."/>
            <person name="Findeiss S."/>
            <person name="Freyhult E."/>
            <person name="Fulton L."/>
            <person name="Fulton R."/>
            <person name="Garcia A.C."/>
            <person name="Gardiner A."/>
            <person name="Garfield D.A."/>
            <person name="Garvin B.E."/>
            <person name="Gibson G."/>
            <person name="Gilbert D."/>
            <person name="Gnerre S."/>
            <person name="Godfrey J."/>
            <person name="Good R."/>
            <person name="Gotea V."/>
            <person name="Gravely B."/>
            <person name="Greenberg A.J."/>
            <person name="Griffiths-Jones S."/>
            <person name="Gross S."/>
            <person name="Guigo R."/>
            <person name="Gustafson E.A."/>
            <person name="Haerty W."/>
            <person name="Hahn M.W."/>
            <person name="Halligan D.L."/>
            <person name="Halpern A.L."/>
            <person name="Halter G.M."/>
            <person name="Han M.V."/>
            <person name="Heger A."/>
            <person name="Hillier L."/>
            <person name="Hinrichs A.S."/>
            <person name="Holmes I."/>
            <person name="Hoskins R.A."/>
            <person name="Hubisz M.J."/>
            <person name="Hultmark D."/>
            <person name="Huntley M.A."/>
            <person name="Jaffe D.B."/>
            <person name="Jagadeeshan S."/>
            <person name="Jeck W.R."/>
            <person name="Johnson J."/>
            <person name="Jones C.D."/>
            <person name="Jordan W.C."/>
            <person name="Karpen G.H."/>
            <person name="Kataoka E."/>
            <person name="Keightley P.D."/>
            <person name="Kheradpour P."/>
            <person name="Kirkness E.F."/>
            <person name="Koerich L.B."/>
            <person name="Kristiansen K."/>
            <person name="Kudrna D."/>
            <person name="Kulathinal R.J."/>
            <person name="Kumar S."/>
            <person name="Kwok R."/>
            <person name="Lander E."/>
            <person name="Langley C.H."/>
            <person name="Lapoint R."/>
            <person name="Lazzaro B.P."/>
            <person name="Lee S.J."/>
            <person name="Levesque L."/>
            <person name="Li R."/>
            <person name="Lin C.F."/>
            <person name="Lin M.F."/>
            <person name="Lindblad-Toh K."/>
            <person name="Llopart A."/>
            <person name="Long M."/>
            <person name="Low L."/>
            <person name="Lozovsky E."/>
            <person name="Lu J."/>
            <person name="Luo M."/>
            <person name="Machado C.A."/>
            <person name="Makalowski W."/>
            <person name="Marzo M."/>
            <person name="Matsuda M."/>
            <person name="Matzkin L."/>
            <person name="McAllister B."/>
            <person name="McBride C.S."/>
            <person name="McKernan B."/>
            <person name="McKernan K."/>
            <person name="Mendez-Lago M."/>
            <person name="Minx P."/>
            <person name="Mollenhauer M.U."/>
            <person name="Montooth K."/>
            <person name="Mount S.M."/>
            <person name="Mu X."/>
            <person name="Myers E."/>
            <person name="Negre B."/>
            <person name="Newfeld S."/>
            <person name="Nielsen R."/>
            <person name="Noor M.A."/>
            <person name="O'Grady P."/>
            <person name="Pachter L."/>
            <person name="Papaceit M."/>
            <person name="Parisi M.J."/>
            <person name="Parisi M."/>
            <person name="Parts L."/>
            <person name="Pedersen J.S."/>
            <person name="Pesole G."/>
            <person name="Phillippy A.M."/>
            <person name="Ponting C.P."/>
            <person name="Pop M."/>
            <person name="Porcelli D."/>
            <person name="Powell J.R."/>
            <person name="Prohaska S."/>
            <person name="Pruitt K."/>
            <person name="Puig M."/>
            <person name="Quesneville H."/>
            <person name="Ram K.R."/>
            <person name="Rand D."/>
            <person name="Rasmussen M.D."/>
            <person name="Reed L.K."/>
            <person name="Reenan R."/>
            <person name="Reily A."/>
            <person name="Remington K.A."/>
            <person name="Rieger T.T."/>
            <person name="Ritchie M.G."/>
            <person name="Robin C."/>
            <person name="Rogers Y.H."/>
            <person name="Rohde C."/>
            <person name="Rozas J."/>
            <person name="Rubenfield M.J."/>
            <person name="Ruiz A."/>
            <person name="Russo S."/>
            <person name="Salzberg S.L."/>
            <person name="Sanchez-Gracia A."/>
            <person name="Saranga D.J."/>
            <person name="Sato H."/>
            <person name="Schaeffer S.W."/>
            <person name="Schatz M.C."/>
            <person name="Schlenke T."/>
            <person name="Schwartz R."/>
            <person name="Segarra C."/>
            <person name="Singh R.S."/>
            <person name="Sirot L."/>
            <person name="Sirota M."/>
            <person name="Sisneros N.B."/>
            <person name="Smith C.D."/>
            <person name="Smith T.F."/>
            <person name="Spieth J."/>
            <person name="Stage D.E."/>
            <person name="Stark A."/>
            <person name="Stephan W."/>
            <person name="Strausberg R.L."/>
            <person name="Strempel S."/>
            <person name="Sturgill D."/>
            <person name="Sutton G."/>
            <person name="Sutton G.G."/>
            <person name="Tao W."/>
            <person name="Teichmann S."/>
            <person name="Tobari Y.N."/>
            <person name="Tomimura Y."/>
            <person name="Tsolas J.M."/>
            <person name="Valente V.L."/>
            <person name="Venter E."/>
            <person name="Venter J.C."/>
            <person name="Vicario S."/>
            <person name="Vieira F.G."/>
            <person name="Vilella A.J."/>
            <person name="Villasante A."/>
            <person name="Walenz B."/>
            <person name="Wang J."/>
            <person name="Wasserman M."/>
            <person name="Watts T."/>
            <person name="Wilson D."/>
            <person name="Wilson R.K."/>
            <person name="Wing R.A."/>
            <person name="Wolfner M.F."/>
            <person name="Wong A."/>
            <person name="Wong G.K."/>
            <person name="Wu C.I."/>
            <person name="Wu G."/>
            <person name="Yamamoto D."/>
            <person name="Yang H.P."/>
            <person name="Yang S.P."/>
            <person name="Yorke J.A."/>
            <person name="Yoshida K."/>
            <person name="Zdobnov E."/>
            <person name="Zhang P."/>
            <person name="Zhang Y."/>
            <person name="Zimin A.V."/>
            <person name="Baldwin J."/>
            <person name="Abdouelleil A."/>
            <person name="Abdulkadir J."/>
            <person name="Abebe A."/>
            <person name="Abera B."/>
            <person name="Abreu J."/>
            <person name="Acer S.C."/>
            <person name="Aftuck L."/>
            <person name="Alexander A."/>
            <person name="An P."/>
            <person name="Anderson E."/>
            <person name="Anderson S."/>
            <person name="Arachi H."/>
            <person name="Azer M."/>
            <person name="Bachantsang P."/>
            <person name="Barry A."/>
            <person name="Bayul T."/>
            <person name="Berlin A."/>
            <person name="Bessette D."/>
            <person name="Bloom T."/>
            <person name="Blye J."/>
            <person name="Boguslavskiy L."/>
            <person name="Bonnet C."/>
            <person name="Boukhgalter B."/>
            <person name="Bourzgui I."/>
            <person name="Brown A."/>
            <person name="Cahill P."/>
            <person name="Channer S."/>
            <person name="Cheshatsang Y."/>
            <person name="Chuda L."/>
            <person name="Citroen M."/>
            <person name="Collymore A."/>
            <person name="Cooke P."/>
            <person name="Costello M."/>
            <person name="D'Aco K."/>
            <person name="Daza R."/>
            <person name="De Haan G."/>
            <person name="DeGray S."/>
            <person name="DeMaso C."/>
            <person name="Dhargay N."/>
            <person name="Dooley K."/>
            <person name="Dooley E."/>
            <person name="Doricent M."/>
            <person name="Dorje P."/>
            <person name="Dorjee K."/>
            <person name="Dupes A."/>
            <person name="Elong R."/>
            <person name="Falk J."/>
            <person name="Farina A."/>
            <person name="Faro S."/>
            <person name="Ferguson D."/>
            <person name="Fisher S."/>
            <person name="Foley C.D."/>
            <person name="Franke A."/>
            <person name="Friedrich D."/>
            <person name="Gadbois L."/>
            <person name="Gearin G."/>
            <person name="Gearin C.R."/>
            <person name="Giannoukos G."/>
            <person name="Goode T."/>
            <person name="Graham J."/>
            <person name="Grandbois E."/>
            <person name="Grewal S."/>
            <person name="Gyaltsen K."/>
            <person name="Hafez N."/>
            <person name="Hagos B."/>
            <person name="Hall J."/>
            <person name="Henson C."/>
            <person name="Hollinger A."/>
            <person name="Honan T."/>
            <person name="Huard M.D."/>
            <person name="Hughes L."/>
            <person name="Hurhula B."/>
            <person name="Husby M.E."/>
            <person name="Kamat A."/>
            <person name="Kanga B."/>
            <person name="Kashin S."/>
            <person name="Khazanovich D."/>
            <person name="Kisner P."/>
            <person name="Lance K."/>
            <person name="Lara M."/>
            <person name="Lee W."/>
            <person name="Lennon N."/>
            <person name="Letendre F."/>
            <person name="LeVine R."/>
            <person name="Lipovsky A."/>
            <person name="Liu X."/>
            <person name="Liu J."/>
            <person name="Liu S."/>
            <person name="Lokyitsang T."/>
            <person name="Lokyitsang Y."/>
            <person name="Lubonja R."/>
            <person name="Lui A."/>
            <person name="MacDonald P."/>
            <person name="Magnisalis V."/>
            <person name="Maru K."/>
            <person name="Matthews C."/>
            <person name="McCusker W."/>
            <person name="McDonough S."/>
            <person name="Mehta T."/>
            <person name="Meldrim J."/>
            <person name="Meneus L."/>
            <person name="Mihai O."/>
            <person name="Mihalev A."/>
            <person name="Mihova T."/>
            <person name="Mittelman R."/>
            <person name="Mlenga V."/>
            <person name="Montmayeur A."/>
            <person name="Mulrain L."/>
            <person name="Navidi A."/>
            <person name="Naylor J."/>
            <person name="Negash T."/>
            <person name="Nguyen T."/>
            <person name="Nguyen N."/>
            <person name="Nicol R."/>
            <person name="Norbu C."/>
            <person name="Norbu N."/>
            <person name="Novod N."/>
            <person name="O'Neill B."/>
            <person name="Osman S."/>
            <person name="Markiewicz E."/>
            <person name="Oyono O.L."/>
            <person name="Patti C."/>
            <person name="Phunkhang P."/>
            <person name="Pierre F."/>
            <person name="Priest M."/>
            <person name="Raghuraman S."/>
            <person name="Rege F."/>
            <person name="Reyes R."/>
            <person name="Rise C."/>
            <person name="Rogov P."/>
            <person name="Ross K."/>
            <person name="Ryan E."/>
            <person name="Settipalli S."/>
            <person name="Shea T."/>
            <person name="Sherpa N."/>
            <person name="Shi L."/>
            <person name="Shih D."/>
            <person name="Sparrow T."/>
            <person name="Spaulding J."/>
            <person name="Stalker J."/>
            <person name="Stange-Thomann N."/>
            <person name="Stavropoulos S."/>
            <person name="Stone C."/>
            <person name="Strader C."/>
            <person name="Tesfaye S."/>
            <person name="Thomson T."/>
            <person name="Thoulutsang Y."/>
            <person name="Thoulutsang D."/>
            <person name="Topham K."/>
            <person name="Topping I."/>
            <person name="Tsamla T."/>
            <person name="Vassiliev H."/>
            <person name="Vo A."/>
            <person name="Wangchuk T."/>
            <person name="Wangdi T."/>
            <person name="Weiand M."/>
            <person name="Wilkinson J."/>
            <person name="Wilson A."/>
            <person name="Yadav S."/>
            <person name="Young G."/>
            <person name="Yu Q."/>
            <person name="Zembek L."/>
            <person name="Zhong D."/>
            <person name="Zimmer A."/>
            <person name="Zwirko Z."/>
            <person name="Jaffe D.B."/>
            <person name="Alvarez P."/>
            <person name="Brockman W."/>
            <person name="Butler J."/>
            <person name="Chin C."/>
            <person name="Gnerre S."/>
            <person name="Grabherr M."/>
            <person name="Kleber M."/>
            <person name="Mauceli E."/>
            <person name="MacCallum I."/>
        </authorList>
    </citation>
    <scope>NUCLEOTIDE SEQUENCE [LARGE SCALE GENOMIC DNA]</scope>
    <source>
        <strain evidence="18">Tucson 14024-0371.13</strain>
    </source>
</reference>
<dbReference type="SUPFAM" id="SSF56112">
    <property type="entry name" value="Protein kinase-like (PK-like)"/>
    <property type="match status" value="1"/>
</dbReference>
<dbReference type="GO" id="GO:0035556">
    <property type="term" value="P:intracellular signal transduction"/>
    <property type="evidence" value="ECO:0007669"/>
    <property type="project" value="TreeGrafter"/>
</dbReference>
<feature type="binding site" evidence="14">
    <location>
        <position position="246"/>
    </location>
    <ligand>
        <name>ATP</name>
        <dbReference type="ChEBI" id="CHEBI:30616"/>
    </ligand>
</feature>
<keyword evidence="6" id="KW-0963">Cytoplasm</keyword>
<feature type="domain" description="Protein kinase" evidence="16">
    <location>
        <begin position="217"/>
        <end position="544"/>
    </location>
</feature>
<dbReference type="CDD" id="cd01262">
    <property type="entry name" value="PH_PDK1"/>
    <property type="match status" value="1"/>
</dbReference>
<dbReference type="FunFam" id="2.30.29.30:FF:000324">
    <property type="entry name" value="Phosphoinositide-dependent kinase 1, isoform F"/>
    <property type="match status" value="1"/>
</dbReference>
<protein>
    <recommendedName>
        <fullName evidence="4">3-phosphoinositide-dependent protein kinase 1</fullName>
        <ecNumber evidence="3">2.7.11.1</ecNumber>
    </recommendedName>
</protein>
<organism evidence="17 18">
    <name type="scientific">Drosophila ananassae</name>
    <name type="common">Fruit fly</name>
    <dbReference type="NCBI Taxonomy" id="7217"/>
    <lineage>
        <taxon>Eukaryota</taxon>
        <taxon>Metazoa</taxon>
        <taxon>Ecdysozoa</taxon>
        <taxon>Arthropoda</taxon>
        <taxon>Hexapoda</taxon>
        <taxon>Insecta</taxon>
        <taxon>Pterygota</taxon>
        <taxon>Neoptera</taxon>
        <taxon>Endopterygota</taxon>
        <taxon>Diptera</taxon>
        <taxon>Brachycera</taxon>
        <taxon>Muscomorpha</taxon>
        <taxon>Ephydroidea</taxon>
        <taxon>Drosophilidae</taxon>
        <taxon>Drosophila</taxon>
        <taxon>Sophophora</taxon>
    </lineage>
</organism>
<evidence type="ECO:0000256" key="12">
    <source>
        <dbReference type="ARBA" id="ARBA00047899"/>
    </source>
</evidence>
<dbReference type="CDD" id="cd05581">
    <property type="entry name" value="STKc_PDK1"/>
    <property type="match status" value="1"/>
</dbReference>
<evidence type="ECO:0000256" key="6">
    <source>
        <dbReference type="ARBA" id="ARBA00022490"/>
    </source>
</evidence>
<feature type="compositionally biased region" description="Low complexity" evidence="15">
    <location>
        <begin position="769"/>
        <end position="822"/>
    </location>
</feature>
<dbReference type="Pfam" id="PF14593">
    <property type="entry name" value="PH_3"/>
    <property type="match status" value="1"/>
</dbReference>
<evidence type="ECO:0000256" key="10">
    <source>
        <dbReference type="ARBA" id="ARBA00022777"/>
    </source>
</evidence>
<dbReference type="PROSITE" id="PS50011">
    <property type="entry name" value="PROTEIN_KINASE_DOM"/>
    <property type="match status" value="1"/>
</dbReference>
<gene>
    <name evidence="17" type="primary">Dana\GF24880</name>
    <name evidence="17" type="synonym">dana_GLEANR_9568</name>
    <name evidence="17" type="synonym">Pk61C</name>
    <name evidence="17" type="ORF">GF24880</name>
</gene>
<feature type="compositionally biased region" description="Basic and acidic residues" evidence="15">
    <location>
        <begin position="367"/>
        <end position="386"/>
    </location>
</feature>
<dbReference type="GO" id="GO:0005737">
    <property type="term" value="C:cytoplasm"/>
    <property type="evidence" value="ECO:0007669"/>
    <property type="project" value="UniProtKB-SubCell"/>
</dbReference>
<dbReference type="Gene3D" id="2.30.29.30">
    <property type="entry name" value="Pleckstrin-homology domain (PH domain)/Phosphotyrosine-binding domain (PTB)"/>
    <property type="match status" value="1"/>
</dbReference>
<dbReference type="InterPro" id="IPR011009">
    <property type="entry name" value="Kinase-like_dom_sf"/>
</dbReference>
<evidence type="ECO:0000259" key="16">
    <source>
        <dbReference type="PROSITE" id="PS50011"/>
    </source>
</evidence>
<dbReference type="FunFam" id="1.10.510.10:FF:000587">
    <property type="entry name" value="Phosphoinositide-dependent kinase 1, isoform F"/>
    <property type="match status" value="1"/>
</dbReference>
<dbReference type="InterPro" id="IPR017441">
    <property type="entry name" value="Protein_kinase_ATP_BS"/>
</dbReference>
<evidence type="ECO:0000256" key="15">
    <source>
        <dbReference type="SAM" id="MobiDB-lite"/>
    </source>
</evidence>
<comment type="catalytic activity">
    <reaction evidence="12">
        <text>L-threonyl-[protein] + ATP = O-phospho-L-threonyl-[protein] + ADP + H(+)</text>
        <dbReference type="Rhea" id="RHEA:46608"/>
        <dbReference type="Rhea" id="RHEA-COMP:11060"/>
        <dbReference type="Rhea" id="RHEA-COMP:11605"/>
        <dbReference type="ChEBI" id="CHEBI:15378"/>
        <dbReference type="ChEBI" id="CHEBI:30013"/>
        <dbReference type="ChEBI" id="CHEBI:30616"/>
        <dbReference type="ChEBI" id="CHEBI:61977"/>
        <dbReference type="ChEBI" id="CHEBI:456216"/>
        <dbReference type="EC" id="2.7.11.1"/>
    </reaction>
</comment>
<evidence type="ECO:0000256" key="3">
    <source>
        <dbReference type="ARBA" id="ARBA00012513"/>
    </source>
</evidence>
<keyword evidence="5" id="KW-0217">Developmental protein</keyword>
<comment type="similarity">
    <text evidence="2">Belongs to the protein kinase superfamily. AGC Ser/Thr protein kinase family. PDPK1 subfamily.</text>
</comment>
<dbReference type="GO" id="GO:0004674">
    <property type="term" value="F:protein serine/threonine kinase activity"/>
    <property type="evidence" value="ECO:0007669"/>
    <property type="project" value="UniProtKB-KW"/>
</dbReference>
<feature type="compositionally biased region" description="Basic residues" evidence="15">
    <location>
        <begin position="428"/>
        <end position="440"/>
    </location>
</feature>
<dbReference type="PROSITE" id="PS00107">
    <property type="entry name" value="PROTEIN_KINASE_ATP"/>
    <property type="match status" value="1"/>
</dbReference>
<accession>A0A0P8XS79</accession>
<dbReference type="Pfam" id="PF00069">
    <property type="entry name" value="Pkinase"/>
    <property type="match status" value="2"/>
</dbReference>
<keyword evidence="11 14" id="KW-0067">ATP-binding</keyword>
<dbReference type="FunFam" id="3.30.200.20:FF:000191">
    <property type="entry name" value="3-phosphoinositide-dependent protein kinase 2-like"/>
    <property type="match status" value="1"/>
</dbReference>
<keyword evidence="10" id="KW-0418">Kinase</keyword>
<feature type="compositionally biased region" description="Acidic residues" evidence="15">
    <location>
        <begin position="387"/>
        <end position="423"/>
    </location>
</feature>
<dbReference type="SMART" id="SM00220">
    <property type="entry name" value="S_TKc"/>
    <property type="match status" value="1"/>
</dbReference>
<keyword evidence="7" id="KW-0723">Serine/threonine-protein kinase</keyword>
<dbReference type="Proteomes" id="UP000007801">
    <property type="component" value="Unassembled WGS sequence"/>
</dbReference>
<dbReference type="AlphaFoldDB" id="A0A0P8XS79"/>
<evidence type="ECO:0000313" key="18">
    <source>
        <dbReference type="Proteomes" id="UP000007801"/>
    </source>
</evidence>
<dbReference type="PANTHER" id="PTHR24356:SF163">
    <property type="entry name" value="3-PHOSPHOINOSITIDE-DEPENDENT PROTEIN KINASE 1-RELATED"/>
    <property type="match status" value="1"/>
</dbReference>
<sequence length="828" mass="91217">MENNPVLVQINGAQQQQQLQSPSGASIAGASVVSVSVAAASSSNIIEPQLSIAATTTTAPTAATMPAMAKEKASAAVSLGESNYLTELAVVVGMATTAAAAQRLQQAPPAVHVCGCGSASAAAENNNNSRYGSGNKCLTNGHTSPLAAAVASNSSSVATTPQCSKLCCRQQYQILEHVQFSCNMQLQTHQLQQQQQPHQHQQQQQQNPAARRSPNDFIFGRYIGEGSFSMVYLAVDIHSRREYAIKVCEKRLILRERKQEYIKREREVMHMMSNVPGFVTLSCTFQDQRSLYFVMTYARKGDLLPYINRVGSFDVACTRHYAAELLLACEHMHRRNVVHRDLKPENILLDEDMHTLIADFGSAKVMTPRERDEAAEHCSEQRRQHSDEDDEDLDRADNEEDEYYDRDSEELDENDGEEQQDELDSPRHRQRRSARHRGRRSSFVGTAQYVSPEVLKNGPITPAADLWALGCIIYQMISGLPPFRGSNDYIIFKEILDCAVDFPQGFDKDAEDLVRKLLKIDPRDRLGAQDEFGYYESIRAHPFFAGVNWQTLRQETPPPIYPYLPGVSQDEDIRSSYSVPGDLEPGLDERQISRLLSAELGVGSSVAMPAKRSTAKNSFDLSDAEKLQRLEQQKTDKWHHFADGEVILKKGFVNKRKGLFARKRMLLLTTGPRLIYIDPVAMIKKGEIPWSPELRAEYKNFKIFFVHTPNRTYYLDDPEGYAIHWSEAIENMRKLTYGEGASTSTSTSASVSSSAASAASCSSGSTNSLSVANSSAAASSSSPTARRSSPVSTSKSSASVAAGSRTTGSSSSSSSRTGTSPSKKTASK</sequence>
<dbReference type="InterPro" id="IPR011993">
    <property type="entry name" value="PH-like_dom_sf"/>
</dbReference>
<dbReference type="InterPro" id="IPR000719">
    <property type="entry name" value="Prot_kinase_dom"/>
</dbReference>
<dbReference type="InterPro" id="IPR039046">
    <property type="entry name" value="PDPK1"/>
</dbReference>
<evidence type="ECO:0000256" key="13">
    <source>
        <dbReference type="ARBA" id="ARBA00048679"/>
    </source>
</evidence>
<dbReference type="PANTHER" id="PTHR24356">
    <property type="entry name" value="SERINE/THREONINE-PROTEIN KINASE"/>
    <property type="match status" value="1"/>
</dbReference>
<dbReference type="InterPro" id="IPR033931">
    <property type="entry name" value="PDK1-typ_PH"/>
</dbReference>
<evidence type="ECO:0000256" key="5">
    <source>
        <dbReference type="ARBA" id="ARBA00022473"/>
    </source>
</evidence>
<dbReference type="GO" id="GO:0048638">
    <property type="term" value="P:regulation of developmental growth"/>
    <property type="evidence" value="ECO:0007669"/>
    <property type="project" value="UniProtKB-ARBA"/>
</dbReference>
<proteinExistence type="inferred from homology"/>
<evidence type="ECO:0000256" key="8">
    <source>
        <dbReference type="ARBA" id="ARBA00022679"/>
    </source>
</evidence>
<dbReference type="FunFam" id="1.10.510.10:FF:000405">
    <property type="entry name" value="Mitogen-activated protein kinase"/>
    <property type="match status" value="1"/>
</dbReference>
<evidence type="ECO:0000256" key="7">
    <source>
        <dbReference type="ARBA" id="ARBA00022527"/>
    </source>
</evidence>
<feature type="region of interest" description="Disordered" evidence="15">
    <location>
        <begin position="367"/>
        <end position="442"/>
    </location>
</feature>
<evidence type="ECO:0000256" key="4">
    <source>
        <dbReference type="ARBA" id="ARBA00018538"/>
    </source>
</evidence>
<evidence type="ECO:0000256" key="14">
    <source>
        <dbReference type="PROSITE-ProRule" id="PRU10141"/>
    </source>
</evidence>
<dbReference type="OrthoDB" id="347657at2759"/>
<dbReference type="InterPro" id="IPR008271">
    <property type="entry name" value="Ser/Thr_kinase_AS"/>
</dbReference>
<evidence type="ECO:0000256" key="2">
    <source>
        <dbReference type="ARBA" id="ARBA00010006"/>
    </source>
</evidence>
<evidence type="ECO:0000256" key="9">
    <source>
        <dbReference type="ARBA" id="ARBA00022741"/>
    </source>
</evidence>
<comment type="subcellular location">
    <subcellularLocation>
        <location evidence="1">Cytoplasm</location>
    </subcellularLocation>
</comment>
<dbReference type="PROSITE" id="PS00108">
    <property type="entry name" value="PROTEIN_KINASE_ST"/>
    <property type="match status" value="1"/>
</dbReference>
<dbReference type="Gene3D" id="3.30.200.20">
    <property type="entry name" value="Phosphorylase Kinase, domain 1"/>
    <property type="match status" value="1"/>
</dbReference>
<dbReference type="EMBL" id="CH902618">
    <property type="protein sequence ID" value="KPU77542.1"/>
    <property type="molecule type" value="Genomic_DNA"/>
</dbReference>
<dbReference type="InterPro" id="IPR050236">
    <property type="entry name" value="Ser_Thr_kinase_AGC"/>
</dbReference>
<dbReference type="SUPFAM" id="SSF50729">
    <property type="entry name" value="PH domain-like"/>
    <property type="match status" value="1"/>
</dbReference>
<evidence type="ECO:0000256" key="11">
    <source>
        <dbReference type="ARBA" id="ARBA00022840"/>
    </source>
</evidence>